<accession>A0A0K0LC46</accession>
<dbReference type="InterPro" id="IPR036378">
    <property type="entry name" value="FAS1_dom_sf"/>
</dbReference>
<dbReference type="Gene3D" id="2.30.180.10">
    <property type="entry name" value="FAS1 domain"/>
    <property type="match status" value="1"/>
</dbReference>
<evidence type="ECO:0000313" key="2">
    <source>
        <dbReference type="EMBL" id="AIX87744.1"/>
    </source>
</evidence>
<dbReference type="InterPro" id="IPR000782">
    <property type="entry name" value="FAS1_domain"/>
</dbReference>
<feature type="domain" description="FAS1" evidence="1">
    <location>
        <begin position="1"/>
        <end position="90"/>
    </location>
</feature>
<evidence type="ECO:0000259" key="1">
    <source>
        <dbReference type="PROSITE" id="PS50213"/>
    </source>
</evidence>
<name>A0A0K0LC46_9SCOR</name>
<protein>
    <submittedName>
        <fullName evidence="2">Cellular protein AbCp-17</fullName>
    </submittedName>
</protein>
<dbReference type="Pfam" id="PF02469">
    <property type="entry name" value="Fasciclin"/>
    <property type="match status" value="1"/>
</dbReference>
<dbReference type="SUPFAM" id="SSF82153">
    <property type="entry name" value="FAS1 domain"/>
    <property type="match status" value="1"/>
</dbReference>
<dbReference type="EMBL" id="KJ787546">
    <property type="protein sequence ID" value="AIX87744.1"/>
    <property type="molecule type" value="mRNA"/>
</dbReference>
<proteinExistence type="evidence at transcript level"/>
<sequence length="106" mass="11756">DVAFSKLPSANVEWLKWDIPAIKRLFDQVTCRGYYYTSWINSGSSSPPLSLANESLDFSGYPDTTVNGIRSSQRDITADNGCIHAIDDMWFSSDLVPSESAIETKS</sequence>
<organism evidence="2">
    <name type="scientific">Androctonus bicolor</name>
    <dbReference type="NCBI Taxonomy" id="748906"/>
    <lineage>
        <taxon>Eukaryota</taxon>
        <taxon>Metazoa</taxon>
        <taxon>Ecdysozoa</taxon>
        <taxon>Arthropoda</taxon>
        <taxon>Chelicerata</taxon>
        <taxon>Arachnida</taxon>
        <taxon>Scorpiones</taxon>
        <taxon>Buthida</taxon>
        <taxon>Buthoidea</taxon>
        <taxon>Buthidae</taxon>
        <taxon>Androctonus</taxon>
    </lineage>
</organism>
<feature type="non-terminal residue" evidence="2">
    <location>
        <position position="1"/>
    </location>
</feature>
<dbReference type="AlphaFoldDB" id="A0A0K0LC46"/>
<dbReference type="PROSITE" id="PS50213">
    <property type="entry name" value="FAS1"/>
    <property type="match status" value="1"/>
</dbReference>
<reference evidence="2" key="1">
    <citation type="journal article" date="2015" name="J. Proteomics">
        <title>Unique diversity of the venom peptides from the scorpion Androctonus bicolor revealed by transcriptomic and proteomic analysis.</title>
        <authorList>
            <person name="Zhang L."/>
            <person name="Shi W."/>
            <person name="Zeng X.C."/>
            <person name="Ge F."/>
            <person name="Yang M."/>
            <person name="Nie Y."/>
            <person name="Bao A."/>
            <person name="Wu S."/>
            <person name="E G."/>
        </authorList>
    </citation>
    <scope>NUCLEOTIDE SEQUENCE</scope>
</reference>